<dbReference type="AlphaFoldDB" id="A0A0F9J382"/>
<reference evidence="1" key="1">
    <citation type="journal article" date="2015" name="Nature">
        <title>Complex archaea that bridge the gap between prokaryotes and eukaryotes.</title>
        <authorList>
            <person name="Spang A."/>
            <person name="Saw J.H."/>
            <person name="Jorgensen S.L."/>
            <person name="Zaremba-Niedzwiedzka K."/>
            <person name="Martijn J."/>
            <person name="Lind A.E."/>
            <person name="van Eijk R."/>
            <person name="Schleper C."/>
            <person name="Guy L."/>
            <person name="Ettema T.J."/>
        </authorList>
    </citation>
    <scope>NUCLEOTIDE SEQUENCE</scope>
</reference>
<dbReference type="EMBL" id="LAZR01019135">
    <property type="protein sequence ID" value="KKL93627.1"/>
    <property type="molecule type" value="Genomic_DNA"/>
</dbReference>
<organism evidence="1">
    <name type="scientific">marine sediment metagenome</name>
    <dbReference type="NCBI Taxonomy" id="412755"/>
    <lineage>
        <taxon>unclassified sequences</taxon>
        <taxon>metagenomes</taxon>
        <taxon>ecological metagenomes</taxon>
    </lineage>
</organism>
<proteinExistence type="predicted"/>
<protein>
    <submittedName>
        <fullName evidence="1">Uncharacterized protein</fullName>
    </submittedName>
</protein>
<name>A0A0F9J382_9ZZZZ</name>
<sequence length="88" mass="10192">MISYPTEIEIFAIRPLKDSEELYSVAFFARSSSFGIGGITHMQKDMPFGLSFFIRLVFVHWRQEAKATNKLMADLRDLIPDRPVIRAR</sequence>
<evidence type="ECO:0000313" key="1">
    <source>
        <dbReference type="EMBL" id="KKL93627.1"/>
    </source>
</evidence>
<accession>A0A0F9J382</accession>
<comment type="caution">
    <text evidence="1">The sequence shown here is derived from an EMBL/GenBank/DDBJ whole genome shotgun (WGS) entry which is preliminary data.</text>
</comment>
<gene>
    <name evidence="1" type="ORF">LCGC14_1872810</name>
</gene>